<evidence type="ECO:0000256" key="10">
    <source>
        <dbReference type="ARBA" id="ARBA00023242"/>
    </source>
</evidence>
<accession>A0AAN7WMQ1</accession>
<comment type="function">
    <text evidence="11">Catalyzes 2 different reactions between oxygen and the acireductone 1,2-dihydroxy-3-keto-5-methylthiopentene (DHK-MTPene) depending upon the metal bound in the active site. Fe-containing acireductone dioxygenase (Fe-ARD) produces formate and 2-keto-4-methylthiobutyrate (KMTB), the alpha-ketoacid precursor of methionine in the methionine recycle pathway. Ni-containing acireductone dioxygenase (Ni-ARD) produces methylthiopropionate, carbon monoxide and formate, and does not lie on the methionine recycle pathway.</text>
</comment>
<dbReference type="InterPro" id="IPR027496">
    <property type="entry name" value="ARD_euk"/>
</dbReference>
<dbReference type="FunFam" id="2.60.120.10:FF:000099">
    <property type="entry name" value="1,2-dihydroxy-3-keto-5-methylthiopentene dioxygenase"/>
    <property type="match status" value="1"/>
</dbReference>
<comment type="pathway">
    <text evidence="11">Amino-acid biosynthesis; L-methionine biosynthesis via salvage pathway; L-methionine from S-methyl-5-thio-alpha-D-ribose 1-phosphate: step 5/6.</text>
</comment>
<name>A0AAN7WMQ1_9SACH</name>
<evidence type="ECO:0000256" key="9">
    <source>
        <dbReference type="ARBA" id="ARBA00023167"/>
    </source>
</evidence>
<keyword evidence="9 11" id="KW-0486">Methionine biosynthesis</keyword>
<dbReference type="Gene3D" id="3.60.40.10">
    <property type="entry name" value="PPM-type phosphatase domain"/>
    <property type="match status" value="1"/>
</dbReference>
<keyword evidence="14" id="KW-1185">Reference proteome</keyword>
<dbReference type="Pfam" id="PF03079">
    <property type="entry name" value="ARD"/>
    <property type="match status" value="1"/>
</dbReference>
<feature type="binding site" evidence="11">
    <location>
        <position position="132"/>
    </location>
    <ligand>
        <name>Ni(2+)</name>
        <dbReference type="ChEBI" id="CHEBI:49786"/>
        <note>for nickel-dependent acireductone dioxygenase activity</note>
    </ligand>
</feature>
<dbReference type="EC" id="1.13.11.54" evidence="11"/>
<keyword evidence="6 11" id="KW-0223">Dioxygenase</keyword>
<dbReference type="CDD" id="cd00143">
    <property type="entry name" value="PP2Cc"/>
    <property type="match status" value="1"/>
</dbReference>
<keyword evidence="7 11" id="KW-0560">Oxidoreductase</keyword>
<dbReference type="SMART" id="SM00332">
    <property type="entry name" value="PP2Cc"/>
    <property type="match status" value="1"/>
</dbReference>
<feature type="binding site" evidence="11">
    <location>
        <position position="92"/>
    </location>
    <ligand>
        <name>Ni(2+)</name>
        <dbReference type="ChEBI" id="CHEBI:49786"/>
        <note>for nickel-dependent acireductone dioxygenase activity</note>
    </ligand>
</feature>
<sequence>MARFYIHDNKNEIDFREDHDSGIKVTLPELTKLGVLYYCITEPEQVDQLAKERDYKNQDLVNISLDAFKGNNDAMLAKLKIFYEEHLHEDEEIRYIVDGDGFFDIRNANTNDWIRCYVNKGDLLIVPAGVYHRFTLTTKNFIIARRLFKDEPRWEAHNKSHKVDQYSVHKDSKILKNIKKIHQNNIPGKNIVSNTVKNTSPRNGTDLSSRLKISLLKFPGLIGHATSRVNRLYNDDTYSINILRHFYGPTSNHPVLNMSLFDGHGFDGKACAKLLSQKLHLTLLDNNHGDNSKMGKHDFFQLLERYSKEIGGTYWNKLYQNRENFYNKYIQHCNTKQEQVLFDSEQLGSRMLFDKFGNLIDKNSLLNEYTRLKFFYNFLKFDLEQCCTLHGGSTASSIFISPYSTSSTISPSSSSSSPSFINDESFFINPPGLLKLVVTQVGDSRIIICDSNGIAHNLSQPHHPSNKRESQRLGRLLDPPDLDAFGQTRFLNNYANTRSFGDIMVKREGLSAEPDIYSYLIGNTKNLPYSEKSKLQFGGDECFIMMVTDGVTDLLSDQECVDLVTTTFNLRGMKVATPQYVANEVIEFITTIANKDADNATCLVLRLPNWGNWPTIDRTGASRESKLLKISLT</sequence>
<evidence type="ECO:0000313" key="14">
    <source>
        <dbReference type="Proteomes" id="UP001306508"/>
    </source>
</evidence>
<feature type="binding site" evidence="11">
    <location>
        <position position="86"/>
    </location>
    <ligand>
        <name>Fe(2+)</name>
        <dbReference type="ChEBI" id="CHEBI:29033"/>
        <note>for iron-dependent acireductone dioxygenase activity</note>
    </ligand>
</feature>
<keyword evidence="8 11" id="KW-0408">Iron</keyword>
<evidence type="ECO:0000256" key="6">
    <source>
        <dbReference type="ARBA" id="ARBA00022964"/>
    </source>
</evidence>
<feature type="binding site" evidence="11">
    <location>
        <position position="88"/>
    </location>
    <ligand>
        <name>Fe(2+)</name>
        <dbReference type="ChEBI" id="CHEBI:29033"/>
        <note>for iron-dependent acireductone dioxygenase activity</note>
    </ligand>
</feature>
<comment type="cofactor">
    <cofactor evidence="11">
        <name>Fe(2+)</name>
        <dbReference type="ChEBI" id="CHEBI:29033"/>
    </cofactor>
    <cofactor evidence="11">
        <name>Ni(2+)</name>
        <dbReference type="ChEBI" id="CHEBI:49786"/>
    </cofactor>
    <text evidence="11">Binds either 1 Fe or Ni cation per monomer. Iron-binding promotes an acireductone dioxygenase reaction producing 2-keto-4-methylthiobutyrate, while nickel-binding promotes an acireductone dioxygenase reaction producing 3-(methylsulfanyl)propanoate.</text>
</comment>
<dbReference type="EMBL" id="JAWIZZ010000031">
    <property type="protein sequence ID" value="KAK5781764.1"/>
    <property type="molecule type" value="Genomic_DNA"/>
</dbReference>
<evidence type="ECO:0000256" key="3">
    <source>
        <dbReference type="ARBA" id="ARBA00022596"/>
    </source>
</evidence>
<feature type="binding site" evidence="11">
    <location>
        <position position="88"/>
    </location>
    <ligand>
        <name>Ni(2+)</name>
        <dbReference type="ChEBI" id="CHEBI:49786"/>
        <note>for nickel-dependent acireductone dioxygenase activity</note>
    </ligand>
</feature>
<dbReference type="InterPro" id="IPR001932">
    <property type="entry name" value="PPM-type_phosphatase-like_dom"/>
</dbReference>
<comment type="catalytic activity">
    <reaction evidence="11">
        <text>1,2-dihydroxy-5-(methylsulfanyl)pent-1-en-3-one + O2 = 3-(methylsulfanyl)propanoate + CO + formate + 2 H(+)</text>
        <dbReference type="Rhea" id="RHEA:14161"/>
        <dbReference type="ChEBI" id="CHEBI:15378"/>
        <dbReference type="ChEBI" id="CHEBI:15379"/>
        <dbReference type="ChEBI" id="CHEBI:15740"/>
        <dbReference type="ChEBI" id="CHEBI:17245"/>
        <dbReference type="ChEBI" id="CHEBI:49016"/>
        <dbReference type="ChEBI" id="CHEBI:49252"/>
        <dbReference type="EC" id="1.13.11.53"/>
    </reaction>
</comment>
<dbReference type="GO" id="GO:0016151">
    <property type="term" value="F:nickel cation binding"/>
    <property type="evidence" value="ECO:0007669"/>
    <property type="project" value="UniProtKB-UniRule"/>
</dbReference>
<dbReference type="Gene3D" id="2.60.120.10">
    <property type="entry name" value="Jelly Rolls"/>
    <property type="match status" value="1"/>
</dbReference>
<dbReference type="AlphaFoldDB" id="A0AAN7WMQ1"/>
<dbReference type="GO" id="GO:0005634">
    <property type="term" value="C:nucleus"/>
    <property type="evidence" value="ECO:0007669"/>
    <property type="project" value="UniProtKB-SubCell"/>
</dbReference>
<dbReference type="Proteomes" id="UP001306508">
    <property type="component" value="Unassembled WGS sequence"/>
</dbReference>
<dbReference type="HAMAP" id="MF_03154">
    <property type="entry name" value="Salvage_MtnD_euk"/>
    <property type="match status" value="1"/>
</dbReference>
<keyword evidence="4 11" id="KW-0028">Amino-acid biosynthesis</keyword>
<dbReference type="SUPFAM" id="SSF51182">
    <property type="entry name" value="RmlC-like cupins"/>
    <property type="match status" value="1"/>
</dbReference>
<organism evidence="13 14">
    <name type="scientific">Arxiozyma heterogenica</name>
    <dbReference type="NCBI Taxonomy" id="278026"/>
    <lineage>
        <taxon>Eukaryota</taxon>
        <taxon>Fungi</taxon>
        <taxon>Dikarya</taxon>
        <taxon>Ascomycota</taxon>
        <taxon>Saccharomycotina</taxon>
        <taxon>Saccharomycetes</taxon>
        <taxon>Saccharomycetales</taxon>
        <taxon>Saccharomycetaceae</taxon>
        <taxon>Arxiozyma</taxon>
    </lineage>
</organism>
<evidence type="ECO:0000256" key="11">
    <source>
        <dbReference type="HAMAP-Rule" id="MF_03154"/>
    </source>
</evidence>
<dbReference type="GO" id="GO:0005737">
    <property type="term" value="C:cytoplasm"/>
    <property type="evidence" value="ECO:0007669"/>
    <property type="project" value="UniProtKB-SubCell"/>
</dbReference>
<comment type="catalytic activity">
    <reaction evidence="1 11">
        <text>1,2-dihydroxy-5-(methylsulfanyl)pent-1-en-3-one + O2 = 4-methylsulfanyl-2-oxobutanoate + formate + 2 H(+)</text>
        <dbReference type="Rhea" id="RHEA:24504"/>
        <dbReference type="ChEBI" id="CHEBI:15378"/>
        <dbReference type="ChEBI" id="CHEBI:15379"/>
        <dbReference type="ChEBI" id="CHEBI:15740"/>
        <dbReference type="ChEBI" id="CHEBI:16723"/>
        <dbReference type="ChEBI" id="CHEBI:49252"/>
        <dbReference type="EC" id="1.13.11.54"/>
    </reaction>
</comment>
<proteinExistence type="inferred from homology"/>
<evidence type="ECO:0000259" key="12">
    <source>
        <dbReference type="PROSITE" id="PS51746"/>
    </source>
</evidence>
<dbReference type="PROSITE" id="PS51746">
    <property type="entry name" value="PPM_2"/>
    <property type="match status" value="1"/>
</dbReference>
<dbReference type="EC" id="1.13.11.53" evidence="11"/>
<evidence type="ECO:0000313" key="13">
    <source>
        <dbReference type="EMBL" id="KAK5781764.1"/>
    </source>
</evidence>
<feature type="binding site" evidence="11">
    <location>
        <position position="92"/>
    </location>
    <ligand>
        <name>Fe(2+)</name>
        <dbReference type="ChEBI" id="CHEBI:29033"/>
        <note>for iron-dependent acireductone dioxygenase activity</note>
    </ligand>
</feature>
<evidence type="ECO:0000256" key="2">
    <source>
        <dbReference type="ARBA" id="ARBA00022490"/>
    </source>
</evidence>
<evidence type="ECO:0000256" key="4">
    <source>
        <dbReference type="ARBA" id="ARBA00022605"/>
    </source>
</evidence>
<dbReference type="GO" id="GO:0010309">
    <property type="term" value="F:acireductone dioxygenase [iron(II)-requiring] activity"/>
    <property type="evidence" value="ECO:0007669"/>
    <property type="project" value="UniProtKB-UniRule"/>
</dbReference>
<keyword evidence="5 11" id="KW-0479">Metal-binding</keyword>
<dbReference type="GO" id="GO:0019509">
    <property type="term" value="P:L-methionine salvage from methylthioadenosine"/>
    <property type="evidence" value="ECO:0007669"/>
    <property type="project" value="UniProtKB-UniRule"/>
</dbReference>
<keyword evidence="10 11" id="KW-0539">Nucleus</keyword>
<dbReference type="CDD" id="cd02232">
    <property type="entry name" value="cupin_ARD"/>
    <property type="match status" value="1"/>
</dbReference>
<dbReference type="SUPFAM" id="SSF81606">
    <property type="entry name" value="PP2C-like"/>
    <property type="match status" value="1"/>
</dbReference>
<dbReference type="InterPro" id="IPR011051">
    <property type="entry name" value="RmlC_Cupin_sf"/>
</dbReference>
<feature type="binding site" evidence="11">
    <location>
        <position position="132"/>
    </location>
    <ligand>
        <name>Fe(2+)</name>
        <dbReference type="ChEBI" id="CHEBI:29033"/>
        <note>for iron-dependent acireductone dioxygenase activity</note>
    </ligand>
</feature>
<feature type="binding site" evidence="11">
    <location>
        <position position="86"/>
    </location>
    <ligand>
        <name>Ni(2+)</name>
        <dbReference type="ChEBI" id="CHEBI:49786"/>
        <note>for nickel-dependent acireductone dioxygenase activity</note>
    </ligand>
</feature>
<dbReference type="GO" id="GO:0005506">
    <property type="term" value="F:iron ion binding"/>
    <property type="evidence" value="ECO:0007669"/>
    <property type="project" value="UniProtKB-UniRule"/>
</dbReference>
<dbReference type="GO" id="GO:0010308">
    <property type="term" value="F:acireductone dioxygenase (Ni2+-requiring) activity"/>
    <property type="evidence" value="ECO:0007669"/>
    <property type="project" value="UniProtKB-UniRule"/>
</dbReference>
<comment type="subcellular location">
    <subcellularLocation>
        <location evidence="11">Cytoplasm</location>
    </subcellularLocation>
    <subcellularLocation>
        <location evidence="11">Nucleus</location>
    </subcellularLocation>
</comment>
<feature type="domain" description="PPM-type phosphatase" evidence="12">
    <location>
        <begin position="221"/>
        <end position="607"/>
    </location>
</feature>
<reference evidence="14" key="1">
    <citation type="submission" date="2023-07" db="EMBL/GenBank/DDBJ databases">
        <title>A draft genome of Kazachstania heterogenica Y-27499.</title>
        <authorList>
            <person name="Donic C."/>
            <person name="Kralova J.S."/>
            <person name="Fidel L."/>
            <person name="Ben-Dor S."/>
            <person name="Jung S."/>
        </authorList>
    </citation>
    <scope>NUCLEOTIDE SEQUENCE [LARGE SCALE GENOMIC DNA]</scope>
    <source>
        <strain evidence="14">Y27499</strain>
    </source>
</reference>
<dbReference type="InterPro" id="IPR004313">
    <property type="entry name" value="ARD"/>
</dbReference>
<evidence type="ECO:0000256" key="8">
    <source>
        <dbReference type="ARBA" id="ARBA00023004"/>
    </source>
</evidence>
<dbReference type="InterPro" id="IPR036457">
    <property type="entry name" value="PPM-type-like_dom_sf"/>
</dbReference>
<dbReference type="PANTHER" id="PTHR23418:SF0">
    <property type="entry name" value="ACIREDUCTONE DIOXYGENASE"/>
    <property type="match status" value="1"/>
</dbReference>
<dbReference type="Pfam" id="PF00481">
    <property type="entry name" value="PP2C"/>
    <property type="match status" value="1"/>
</dbReference>
<comment type="similarity">
    <text evidence="11">Belongs to the acireductone dioxygenase (ARD) family.</text>
</comment>
<dbReference type="InterPro" id="IPR014710">
    <property type="entry name" value="RmlC-like_jellyroll"/>
</dbReference>
<dbReference type="PANTHER" id="PTHR23418">
    <property type="entry name" value="ACIREDUCTONE DIOXYGENASE"/>
    <property type="match status" value="1"/>
</dbReference>
<comment type="caution">
    <text evidence="13">The sequence shown here is derived from an EMBL/GenBank/DDBJ whole genome shotgun (WGS) entry which is preliminary data.</text>
</comment>
<evidence type="ECO:0000256" key="1">
    <source>
        <dbReference type="ARBA" id="ARBA00000428"/>
    </source>
</evidence>
<keyword evidence="3 11" id="KW-0533">Nickel</keyword>
<gene>
    <name evidence="11" type="primary">ADI1</name>
    <name evidence="13" type="ORF">RI543_000950</name>
</gene>
<evidence type="ECO:0000256" key="5">
    <source>
        <dbReference type="ARBA" id="ARBA00022723"/>
    </source>
</evidence>
<protein>
    <recommendedName>
        <fullName evidence="11">Acireductone dioxygenase</fullName>
    </recommendedName>
    <alternativeName>
        <fullName evidence="11">Acireductone dioxygenase (Fe(2+)-requiring)</fullName>
        <shortName evidence="11">ARD'</shortName>
        <shortName evidence="11">Fe-ARD</shortName>
        <ecNumber evidence="11">1.13.11.54</ecNumber>
    </alternativeName>
    <alternativeName>
        <fullName evidence="11">Acireductone dioxygenase (Ni(2+)-requiring)</fullName>
        <shortName evidence="11">ARD</shortName>
        <shortName evidence="11">Ni-ARD</shortName>
        <ecNumber evidence="11">1.13.11.53</ecNumber>
    </alternativeName>
</protein>
<keyword evidence="2 11" id="KW-0963">Cytoplasm</keyword>
<evidence type="ECO:0000256" key="7">
    <source>
        <dbReference type="ARBA" id="ARBA00023002"/>
    </source>
</evidence>